<evidence type="ECO:0000313" key="2">
    <source>
        <dbReference type="Proteomes" id="UP001177670"/>
    </source>
</evidence>
<dbReference type="EMBL" id="JAHYIQ010000006">
    <property type="protein sequence ID" value="KAK1131394.1"/>
    <property type="molecule type" value="Genomic_DNA"/>
</dbReference>
<gene>
    <name evidence="1" type="ORF">K0M31_017679</name>
</gene>
<reference evidence="1" key="1">
    <citation type="submission" date="2021-10" db="EMBL/GenBank/DDBJ databases">
        <title>Melipona bicolor Genome sequencing and assembly.</title>
        <authorList>
            <person name="Araujo N.S."/>
            <person name="Arias M.C."/>
        </authorList>
    </citation>
    <scope>NUCLEOTIDE SEQUENCE</scope>
    <source>
        <strain evidence="1">USP_2M_L1-L4_2017</strain>
        <tissue evidence="1">Whole body</tissue>
    </source>
</reference>
<evidence type="ECO:0000313" key="1">
    <source>
        <dbReference type="EMBL" id="KAK1131394.1"/>
    </source>
</evidence>
<proteinExistence type="predicted"/>
<dbReference type="AlphaFoldDB" id="A0AA40G5R1"/>
<protein>
    <submittedName>
        <fullName evidence="1">Uncharacterized protein</fullName>
    </submittedName>
</protein>
<comment type="caution">
    <text evidence="1">The sequence shown here is derived from an EMBL/GenBank/DDBJ whole genome shotgun (WGS) entry which is preliminary data.</text>
</comment>
<dbReference type="Proteomes" id="UP001177670">
    <property type="component" value="Unassembled WGS sequence"/>
</dbReference>
<name>A0AA40G5R1_9HYME</name>
<keyword evidence="2" id="KW-1185">Reference proteome</keyword>
<accession>A0AA40G5R1</accession>
<sequence>MLERVQVWKIRELEENERQHEFWKSELHKVNGISTRGKWPEGFSLSLPGLTRGWRLFSEASIVARSGKKVDAGIIRSSARLCYLSTIAKAIGLSFPKAELGLMPLLGWFSCAADLRVQPGFSDARFVTGKLMASPRQEKRGQATRVSKESCV</sequence>
<organism evidence="1 2">
    <name type="scientific">Melipona bicolor</name>
    <dbReference type="NCBI Taxonomy" id="60889"/>
    <lineage>
        <taxon>Eukaryota</taxon>
        <taxon>Metazoa</taxon>
        <taxon>Ecdysozoa</taxon>
        <taxon>Arthropoda</taxon>
        <taxon>Hexapoda</taxon>
        <taxon>Insecta</taxon>
        <taxon>Pterygota</taxon>
        <taxon>Neoptera</taxon>
        <taxon>Endopterygota</taxon>
        <taxon>Hymenoptera</taxon>
        <taxon>Apocrita</taxon>
        <taxon>Aculeata</taxon>
        <taxon>Apoidea</taxon>
        <taxon>Anthophila</taxon>
        <taxon>Apidae</taxon>
        <taxon>Melipona</taxon>
    </lineage>
</organism>